<dbReference type="EMBL" id="QTSX02000140">
    <property type="protein sequence ID" value="KAJ9088221.1"/>
    <property type="molecule type" value="Genomic_DNA"/>
</dbReference>
<comment type="caution">
    <text evidence="1">The sequence shown here is derived from an EMBL/GenBank/DDBJ whole genome shotgun (WGS) entry which is preliminary data.</text>
</comment>
<dbReference type="Proteomes" id="UP001165960">
    <property type="component" value="Unassembled WGS sequence"/>
</dbReference>
<gene>
    <name evidence="1" type="ORF">DSO57_1025194</name>
</gene>
<sequence>MPSQTSLFNLPDDNSQDFTPEKMASFQKEGKGLRESTWNPHNCKPTSQPQQQHPETKSYRDIKKTSYLWAGQPGIMRVGTNNARSLCNWDTSAQKIHHLKKTNMDLMIITKCQLNNNTIPPSIDYDPKNYPYARQIGLKSFWSKHVAVVAFSPHIDISLIVVLSDECILVVEAVDTRTDLKLRVVGVYLPPNPTSNNQWDFLDSLVLPKYTVVIGDFNTWTDPFRDTFPTRTKIHSRSTRMLFFMTEKGLVFTLDNEAEGPVTLTQWEFGPRGELVNGSRLDFILVIGLLAEITSRSNTNVSPISNHMQVDVVDCKKKPRPREWSIRPTTLRDPEWRLQLSIILTQLIKVLDLCPHMSPAQRWEEIKEVIKKESKKYEKEKIKSIFKEKLRSEKEMKDLMEKRHEMPEKIWFDEYSKTHNKIRKEKGGCKDKSQCNILFPMHDGYLITQGTGPS</sequence>
<evidence type="ECO:0000313" key="1">
    <source>
        <dbReference type="EMBL" id="KAJ9088221.1"/>
    </source>
</evidence>
<name>A0ACC2UN91_9FUNG</name>
<evidence type="ECO:0000313" key="2">
    <source>
        <dbReference type="Proteomes" id="UP001165960"/>
    </source>
</evidence>
<reference evidence="1" key="1">
    <citation type="submission" date="2022-04" db="EMBL/GenBank/DDBJ databases">
        <title>Genome of the entomopathogenic fungus Entomophthora muscae.</title>
        <authorList>
            <person name="Elya C."/>
            <person name="Lovett B.R."/>
            <person name="Lee E."/>
            <person name="Macias A.M."/>
            <person name="Hajek A.E."/>
            <person name="De Bivort B.L."/>
            <person name="Kasson M.T."/>
            <person name="De Fine Licht H.H."/>
            <person name="Stajich J.E."/>
        </authorList>
    </citation>
    <scope>NUCLEOTIDE SEQUENCE</scope>
    <source>
        <strain evidence="1">Berkeley</strain>
    </source>
</reference>
<accession>A0ACC2UN91</accession>
<keyword evidence="2" id="KW-1185">Reference proteome</keyword>
<protein>
    <submittedName>
        <fullName evidence="1">Uncharacterized protein</fullName>
    </submittedName>
</protein>
<organism evidence="1 2">
    <name type="scientific">Entomophthora muscae</name>
    <dbReference type="NCBI Taxonomy" id="34485"/>
    <lineage>
        <taxon>Eukaryota</taxon>
        <taxon>Fungi</taxon>
        <taxon>Fungi incertae sedis</taxon>
        <taxon>Zoopagomycota</taxon>
        <taxon>Entomophthoromycotina</taxon>
        <taxon>Entomophthoromycetes</taxon>
        <taxon>Entomophthorales</taxon>
        <taxon>Entomophthoraceae</taxon>
        <taxon>Entomophthora</taxon>
    </lineage>
</organism>
<proteinExistence type="predicted"/>